<dbReference type="STRING" id="93625.A0A409WTU8"/>
<dbReference type="InterPro" id="IPR011990">
    <property type="entry name" value="TPR-like_helical_dom_sf"/>
</dbReference>
<dbReference type="Proteomes" id="UP000283269">
    <property type="component" value="Unassembled WGS sequence"/>
</dbReference>
<evidence type="ECO:0000256" key="1">
    <source>
        <dbReference type="SAM" id="MobiDB-lite"/>
    </source>
</evidence>
<evidence type="ECO:0000259" key="2">
    <source>
        <dbReference type="Pfam" id="PF12770"/>
    </source>
</evidence>
<reference evidence="3 4" key="1">
    <citation type="journal article" date="2018" name="Evol. Lett.">
        <title>Horizontal gene cluster transfer increased hallucinogenic mushroom diversity.</title>
        <authorList>
            <person name="Reynolds H.T."/>
            <person name="Vijayakumar V."/>
            <person name="Gluck-Thaler E."/>
            <person name="Korotkin H.B."/>
            <person name="Matheny P.B."/>
            <person name="Slot J.C."/>
        </authorList>
    </citation>
    <scope>NUCLEOTIDE SEQUENCE [LARGE SCALE GENOMIC DNA]</scope>
    <source>
        <strain evidence="3 4">2631</strain>
    </source>
</reference>
<evidence type="ECO:0000313" key="3">
    <source>
        <dbReference type="EMBL" id="PPQ81953.1"/>
    </source>
</evidence>
<dbReference type="Gene3D" id="1.25.40.10">
    <property type="entry name" value="Tetratricopeptide repeat domain"/>
    <property type="match status" value="1"/>
</dbReference>
<dbReference type="AlphaFoldDB" id="A0A409WTU8"/>
<feature type="compositionally biased region" description="Low complexity" evidence="1">
    <location>
        <begin position="169"/>
        <end position="180"/>
    </location>
</feature>
<feature type="region of interest" description="Disordered" evidence="1">
    <location>
        <begin position="1"/>
        <end position="41"/>
    </location>
</feature>
<proteinExistence type="predicted"/>
<dbReference type="SUPFAM" id="SSF48452">
    <property type="entry name" value="TPR-like"/>
    <property type="match status" value="1"/>
</dbReference>
<comment type="caution">
    <text evidence="3">The sequence shown here is derived from an EMBL/GenBank/DDBJ whole genome shotgun (WGS) entry which is preliminary data.</text>
</comment>
<dbReference type="OrthoDB" id="9991317at2759"/>
<sequence length="1247" mass="137057">MPNQNHSESKENHGDSAGVRSDEVAPGPTSDTADPPVPDGLSMLENILQFISPPIDTTTSMEESTEGTPSDTTTSGISPESELAKLTTLFNKMIDITSNMPQIANQEVPTATLPRDLSKANHPITTGSTYKPMDTARESIRGLLDMTGNTFRLIDAISKPQPTGPPNTSPSTSNSPTITPHSAIRTAFSSLFKDTSADTGNLQPPPLVPEEIFSTSLEAATRVYQTNEIVLRTSIQKMYEHLRTVPENDSSYPFIQSVLGLSLLHLYEVTWDDDALDAGCEGTSLALQKLSQLPDIQKVQSGPTVVRCWAYGQRLIVQKDGDVDKLEAALAILRKTWNIYKNLPGVPSRVMEFLRIELGMCLADHYRCTGNLNNLNDAIDHLLALTEDKVTSNPATVALGLAYYDRFLHLGVLDDLDRALHRGQGSCFVDIALSPSIDSLYNADDAAGEHLFSQGLAERFKMTMDIEDLDNAVKHCNKAIQLLHPSHPLRLPYTASLATILYARHDARATGSEDLQRALEIIRSALATIPDNLGRHSRVPADAITGFLTVIEGEERKDTSAIDAGISQIQKSRKSFSGPPHLESRIENYLSKAILCCFHLLRNKEDFELAIHHAQLAFSKAPDDSPYRFQCGLDLGRLLFEKYESGQSTHCDDAVAQFFSVAVSSSTWPSIRLKAAIEWTNAAEASHADGARDALATALDILPTLASLSNRMPAQYRLLSSQKSSIPNRAAIYALDSGDVVEAISCLEKGRNIIWAQALQLRAGHMLPAGDERRHELKLLSEHFSRVRHGPTQLGSKEEIEDFMKHAPPNPLTGIQASVARDFTDVMKKLVELGGESHAANNFGALKDFKDEYRNIYMDSSLHSSAERWTVLCTELQDRQETLAFSDAQKEDLIPILIKGPIVIVSAYALRCDAIIISTKGDGIDFHHLPLPYLSGDEIQAWAETLRLGMHDYECGEIPLDEFESEYLNLILRGLWMGLALPLLSYFKQIEGGKRVWWYPTGPLMFLPIHAASSCEGDEPGLLDLLVSSYIPSIHSLIRASKAPPLPLKVLAVGLPNTPGHTPLKYVDKEIKALKKHFRENPDSLTTLIGEEANIYPVISKLPEHSCVHLSCHAYQDEEYPFNSALFLHNGKLKLSSLMSLDLSRVQFAFLSACLTSAGDTSLPDECIHLAAGMQFGGVGSVIGTMWSVMDRVAATAASKVYGHLFRNGIGNVNMAEGAEALHEAIIEMRQKKLPLTYIVPFIHLGF</sequence>
<feature type="compositionally biased region" description="Low complexity" evidence="1">
    <location>
        <begin position="57"/>
        <end position="70"/>
    </location>
</feature>
<keyword evidence="4" id="KW-1185">Reference proteome</keyword>
<gene>
    <name evidence="3" type="ORF">CVT25_014682</name>
</gene>
<feature type="domain" description="CHAT" evidence="2">
    <location>
        <begin position="975"/>
        <end position="1233"/>
    </location>
</feature>
<accession>A0A409WTU8</accession>
<protein>
    <recommendedName>
        <fullName evidence="2">CHAT domain-containing protein</fullName>
    </recommendedName>
</protein>
<organism evidence="3 4">
    <name type="scientific">Psilocybe cyanescens</name>
    <dbReference type="NCBI Taxonomy" id="93625"/>
    <lineage>
        <taxon>Eukaryota</taxon>
        <taxon>Fungi</taxon>
        <taxon>Dikarya</taxon>
        <taxon>Basidiomycota</taxon>
        <taxon>Agaricomycotina</taxon>
        <taxon>Agaricomycetes</taxon>
        <taxon>Agaricomycetidae</taxon>
        <taxon>Agaricales</taxon>
        <taxon>Agaricineae</taxon>
        <taxon>Strophariaceae</taxon>
        <taxon>Psilocybe</taxon>
    </lineage>
</organism>
<feature type="region of interest" description="Disordered" evidence="1">
    <location>
        <begin position="156"/>
        <end position="180"/>
    </location>
</feature>
<dbReference type="InterPro" id="IPR024983">
    <property type="entry name" value="CHAT_dom"/>
</dbReference>
<dbReference type="Pfam" id="PF12770">
    <property type="entry name" value="CHAT"/>
    <property type="match status" value="1"/>
</dbReference>
<dbReference type="InParanoid" id="A0A409WTU8"/>
<feature type="region of interest" description="Disordered" evidence="1">
    <location>
        <begin position="57"/>
        <end position="78"/>
    </location>
</feature>
<evidence type="ECO:0000313" key="4">
    <source>
        <dbReference type="Proteomes" id="UP000283269"/>
    </source>
</evidence>
<name>A0A409WTU8_PSICY</name>
<dbReference type="EMBL" id="NHYD01003194">
    <property type="protein sequence ID" value="PPQ81953.1"/>
    <property type="molecule type" value="Genomic_DNA"/>
</dbReference>